<organism evidence="1 2">
    <name type="scientific">Camellia lanceoleosa</name>
    <dbReference type="NCBI Taxonomy" id="1840588"/>
    <lineage>
        <taxon>Eukaryota</taxon>
        <taxon>Viridiplantae</taxon>
        <taxon>Streptophyta</taxon>
        <taxon>Embryophyta</taxon>
        <taxon>Tracheophyta</taxon>
        <taxon>Spermatophyta</taxon>
        <taxon>Magnoliopsida</taxon>
        <taxon>eudicotyledons</taxon>
        <taxon>Gunneridae</taxon>
        <taxon>Pentapetalae</taxon>
        <taxon>asterids</taxon>
        <taxon>Ericales</taxon>
        <taxon>Theaceae</taxon>
        <taxon>Camellia</taxon>
    </lineage>
</organism>
<dbReference type="Proteomes" id="UP001060215">
    <property type="component" value="Chromosome 3"/>
</dbReference>
<evidence type="ECO:0000313" key="2">
    <source>
        <dbReference type="Proteomes" id="UP001060215"/>
    </source>
</evidence>
<name>A0ACC0INR9_9ERIC</name>
<dbReference type="EMBL" id="CM045760">
    <property type="protein sequence ID" value="KAI8027479.1"/>
    <property type="molecule type" value="Genomic_DNA"/>
</dbReference>
<reference evidence="1 2" key="1">
    <citation type="journal article" date="2022" name="Plant J.">
        <title>Chromosome-level genome of Camellia lanceoleosa provides a valuable resource for understanding genome evolution and self-incompatibility.</title>
        <authorList>
            <person name="Gong W."/>
            <person name="Xiao S."/>
            <person name="Wang L."/>
            <person name="Liao Z."/>
            <person name="Chang Y."/>
            <person name="Mo W."/>
            <person name="Hu G."/>
            <person name="Li W."/>
            <person name="Zhao G."/>
            <person name="Zhu H."/>
            <person name="Hu X."/>
            <person name="Ji K."/>
            <person name="Xiang X."/>
            <person name="Song Q."/>
            <person name="Yuan D."/>
            <person name="Jin S."/>
            <person name="Zhang L."/>
        </authorList>
    </citation>
    <scope>NUCLEOTIDE SEQUENCE [LARGE SCALE GENOMIC DNA]</scope>
    <source>
        <strain evidence="1">SQ_2022a</strain>
    </source>
</reference>
<comment type="caution">
    <text evidence="1">The sequence shown here is derived from an EMBL/GenBank/DDBJ whole genome shotgun (WGS) entry which is preliminary data.</text>
</comment>
<accession>A0ACC0INR9</accession>
<gene>
    <name evidence="1" type="ORF">LOK49_LG02G03233</name>
</gene>
<sequence>MGIHRWKLAAADGVDPTRRSCHVVHKETAKDLKRGRRTNSPWTRSCERKRQDAARKTLGNELRVNVGRLIKEDYEVKFFEVDGVNYGGSDGNANEEFGGGMHEDDFVDMGVEGNVEGVDERIRGRNIERASSSVRFETPTRDVPRNAGKQVVDVGIHICYATEKIVELEMEINQKENVVAELRAEVEKLRKANEVQTLHLVGGFGSLMQAKDEEVKKLNSENAELRRALNVLEDQLAEREVHNVTQAFRNVDVNTEGVKGNPGGVFADVNATPSRVFAVTGNENPVWDVTPVREHTISANEMHRGVMPGTEVVVISPNLAEGGRYSCGRSSVMWDVKLKGRKGLTLTGFDCVGVSGQKSKANMVSLHSSMSTVVINPRSTGCADVIDVDEIDVQPKKKSGFDMNNRHTVWKMLTAAEKKKITDAYNRDGDSAVMWDGQGHGVAVYFTDVKSLVRQSEIRGNERINEGVDAADKSFFFSSICLDMMKNNNVRSRNRYVLDNLRAAKLFRYVHFPLCKDAHWTLVVYDTEDGSWKHFNSRRPRSGILDVHYNEALYLKNIVSEVQRQTIGNDSIDTQDCDPPLESVVDCPQQRPESLDCAILVCAVMRQYVRHVEVGRSLHGGNCSVLRAIMVKSFVNDEVRGLKNDVD</sequence>
<proteinExistence type="predicted"/>
<evidence type="ECO:0000313" key="1">
    <source>
        <dbReference type="EMBL" id="KAI8027479.1"/>
    </source>
</evidence>
<keyword evidence="2" id="KW-1185">Reference proteome</keyword>
<protein>
    <submittedName>
        <fullName evidence="1">Uncharacterized protein</fullName>
    </submittedName>
</protein>